<evidence type="ECO:0000256" key="1">
    <source>
        <dbReference type="SAM" id="SignalP"/>
    </source>
</evidence>
<organism evidence="2 3">
    <name type="scientific">Candidatus Kutchimonas denitrificans</name>
    <dbReference type="NCBI Taxonomy" id="3056748"/>
    <lineage>
        <taxon>Bacteria</taxon>
        <taxon>Pseudomonadati</taxon>
        <taxon>Gemmatimonadota</taxon>
        <taxon>Gemmatimonadia</taxon>
        <taxon>Candidatus Palauibacterales</taxon>
        <taxon>Candidatus Palauibacteraceae</taxon>
        <taxon>Candidatus Kutchimonas</taxon>
    </lineage>
</organism>
<reference evidence="2 3" key="1">
    <citation type="submission" date="2020-01" db="EMBL/GenBank/DDBJ databases">
        <title>Genomes assembled from Gulf of Kutch pelagic sediment metagenomes.</title>
        <authorList>
            <person name="Chandrashekar M."/>
            <person name="Mahajan M.S."/>
            <person name="Dave K.J."/>
            <person name="Vatsa P."/>
            <person name="Nathani N.M."/>
        </authorList>
    </citation>
    <scope>NUCLEOTIDE SEQUENCE [LARGE SCALE GENOMIC DNA]</scope>
    <source>
        <strain evidence="2">KS3-K002</strain>
    </source>
</reference>
<dbReference type="Proteomes" id="UP000702544">
    <property type="component" value="Unassembled WGS sequence"/>
</dbReference>
<evidence type="ECO:0000313" key="3">
    <source>
        <dbReference type="Proteomes" id="UP000702544"/>
    </source>
</evidence>
<comment type="caution">
    <text evidence="2">The sequence shown here is derived from an EMBL/GenBank/DDBJ whole genome shotgun (WGS) entry which is preliminary data.</text>
</comment>
<accession>A0AAE4ZAJ2</accession>
<feature type="chain" id="PRO_5042069070" evidence="1">
    <location>
        <begin position="27"/>
        <end position="178"/>
    </location>
</feature>
<sequence length="178" mass="18753">MRCRGWILSALCVASVLVLGRANLVAQVPQRPPSGARVRVKAKVRPLPVVATVLGWSADSLFLDPVNGPELRLPLATLESLEVSRGQKSKVVTGAVVGLAVGAAAAGSFLSVFCSDSDTVCESDEVFRALAVIVPPPTAVGALIGLAVRVERWESVPLHVGTAFQRADGWRVSVSWTF</sequence>
<evidence type="ECO:0000313" key="2">
    <source>
        <dbReference type="EMBL" id="NIR75672.1"/>
    </source>
</evidence>
<feature type="signal peptide" evidence="1">
    <location>
        <begin position="1"/>
        <end position="26"/>
    </location>
</feature>
<protein>
    <submittedName>
        <fullName evidence="2">Uncharacterized protein</fullName>
    </submittedName>
</protein>
<dbReference type="AlphaFoldDB" id="A0AAE4ZAJ2"/>
<dbReference type="EMBL" id="JAACAK010000088">
    <property type="protein sequence ID" value="NIR75672.1"/>
    <property type="molecule type" value="Genomic_DNA"/>
</dbReference>
<gene>
    <name evidence="2" type="ORF">GWO12_11270</name>
</gene>
<keyword evidence="1" id="KW-0732">Signal</keyword>
<name>A0AAE4ZAJ2_9BACT</name>
<proteinExistence type="predicted"/>